<proteinExistence type="predicted"/>
<keyword evidence="3" id="KW-1185">Reference proteome</keyword>
<sequence length="70" mass="8011">MLEKTTLWGENSYRKQESNKNGIGKGARSQFHLRNPASPLQIRHSRDPYLQFIDSSSLAIFTNALSLLNY</sequence>
<comment type="caution">
    <text evidence="2">The sequence shown here is derived from an EMBL/GenBank/DDBJ whole genome shotgun (WGS) entry which is preliminary data.</text>
</comment>
<dbReference type="AlphaFoldDB" id="A0A133V8I3"/>
<name>A0A133V8I3_9EURY</name>
<dbReference type="Proteomes" id="UP000070400">
    <property type="component" value="Unassembled WGS sequence"/>
</dbReference>
<dbReference type="EMBL" id="LHXX01000005">
    <property type="protein sequence ID" value="KXB02744.1"/>
    <property type="molecule type" value="Genomic_DNA"/>
</dbReference>
<accession>A0A133V8I3</accession>
<evidence type="ECO:0000256" key="1">
    <source>
        <dbReference type="SAM" id="MobiDB-lite"/>
    </source>
</evidence>
<organism evidence="2 3">
    <name type="scientific">candidate division MSBL1 archaeon SCGC-AAA261D19</name>
    <dbReference type="NCBI Taxonomy" id="1698273"/>
    <lineage>
        <taxon>Archaea</taxon>
        <taxon>Methanobacteriati</taxon>
        <taxon>Methanobacteriota</taxon>
        <taxon>candidate division MSBL1</taxon>
    </lineage>
</organism>
<evidence type="ECO:0000313" key="2">
    <source>
        <dbReference type="EMBL" id="KXB02744.1"/>
    </source>
</evidence>
<gene>
    <name evidence="2" type="ORF">AKJ43_00775</name>
</gene>
<reference evidence="2 3" key="1">
    <citation type="journal article" date="2016" name="Sci. Rep.">
        <title>Metabolic traits of an uncultured archaeal lineage -MSBL1- from brine pools of the Red Sea.</title>
        <authorList>
            <person name="Mwirichia R."/>
            <person name="Alam I."/>
            <person name="Rashid M."/>
            <person name="Vinu M."/>
            <person name="Ba-Alawi W."/>
            <person name="Anthony Kamau A."/>
            <person name="Kamanda Ngugi D."/>
            <person name="Goker M."/>
            <person name="Klenk H.P."/>
            <person name="Bajic V."/>
            <person name="Stingl U."/>
        </authorList>
    </citation>
    <scope>NUCLEOTIDE SEQUENCE [LARGE SCALE GENOMIC DNA]</scope>
    <source>
        <strain evidence="2">SCGC-AAA261D19</strain>
    </source>
</reference>
<evidence type="ECO:0000313" key="3">
    <source>
        <dbReference type="Proteomes" id="UP000070400"/>
    </source>
</evidence>
<feature type="region of interest" description="Disordered" evidence="1">
    <location>
        <begin position="1"/>
        <end position="30"/>
    </location>
</feature>
<protein>
    <submittedName>
        <fullName evidence="2">Uncharacterized protein</fullName>
    </submittedName>
</protein>